<keyword evidence="2" id="KW-0813">Transport</keyword>
<evidence type="ECO:0000256" key="5">
    <source>
        <dbReference type="ARBA" id="ARBA00022989"/>
    </source>
</evidence>
<comment type="caution">
    <text evidence="9">The sequence shown here is derived from an EMBL/GenBank/DDBJ whole genome shotgun (WGS) entry which is preliminary data.</text>
</comment>
<dbReference type="GO" id="GO:0015129">
    <property type="term" value="F:lactate transmembrane transporter activity"/>
    <property type="evidence" value="ECO:0007669"/>
    <property type="project" value="InterPro"/>
</dbReference>
<feature type="transmembrane region" description="Helical" evidence="8">
    <location>
        <begin position="292"/>
        <end position="309"/>
    </location>
</feature>
<dbReference type="GO" id="GO:0005886">
    <property type="term" value="C:plasma membrane"/>
    <property type="evidence" value="ECO:0007669"/>
    <property type="project" value="UniProtKB-SubCell"/>
</dbReference>
<evidence type="ECO:0000256" key="6">
    <source>
        <dbReference type="ARBA" id="ARBA00023136"/>
    </source>
</evidence>
<comment type="subcellular location">
    <subcellularLocation>
        <location evidence="1">Cell membrane</location>
        <topology evidence="1">Multi-pass membrane protein</topology>
    </subcellularLocation>
</comment>
<feature type="transmembrane region" description="Helical" evidence="8">
    <location>
        <begin position="266"/>
        <end position="286"/>
    </location>
</feature>
<dbReference type="InParanoid" id="A0A1Z5KF66"/>
<keyword evidence="3" id="KW-1003">Cell membrane</keyword>
<dbReference type="InterPro" id="IPR003804">
    <property type="entry name" value="Lactate_perm"/>
</dbReference>
<organism evidence="9 10">
    <name type="scientific">Fistulifera solaris</name>
    <name type="common">Oleaginous diatom</name>
    <dbReference type="NCBI Taxonomy" id="1519565"/>
    <lineage>
        <taxon>Eukaryota</taxon>
        <taxon>Sar</taxon>
        <taxon>Stramenopiles</taxon>
        <taxon>Ochrophyta</taxon>
        <taxon>Bacillariophyta</taxon>
        <taxon>Bacillariophyceae</taxon>
        <taxon>Bacillariophycidae</taxon>
        <taxon>Naviculales</taxon>
        <taxon>Naviculaceae</taxon>
        <taxon>Fistulifera</taxon>
    </lineage>
</organism>
<dbReference type="PANTHER" id="PTHR30003">
    <property type="entry name" value="L-LACTATE PERMEASE"/>
    <property type="match status" value="1"/>
</dbReference>
<name>A0A1Z5KF66_FISSO</name>
<reference evidence="9 10" key="1">
    <citation type="journal article" date="2015" name="Plant Cell">
        <title>Oil accumulation by the oleaginous diatom Fistulifera solaris as revealed by the genome and transcriptome.</title>
        <authorList>
            <person name="Tanaka T."/>
            <person name="Maeda Y."/>
            <person name="Veluchamy A."/>
            <person name="Tanaka M."/>
            <person name="Abida H."/>
            <person name="Marechal E."/>
            <person name="Bowler C."/>
            <person name="Muto M."/>
            <person name="Sunaga Y."/>
            <person name="Tanaka M."/>
            <person name="Yoshino T."/>
            <person name="Taniguchi T."/>
            <person name="Fukuda Y."/>
            <person name="Nemoto M."/>
            <person name="Matsumoto M."/>
            <person name="Wong P.S."/>
            <person name="Aburatani S."/>
            <person name="Fujibuchi W."/>
        </authorList>
    </citation>
    <scope>NUCLEOTIDE SEQUENCE [LARGE SCALE GENOMIC DNA]</scope>
    <source>
        <strain evidence="9 10">JPCC DA0580</strain>
    </source>
</reference>
<dbReference type="OrthoDB" id="2266445at2759"/>
<feature type="transmembrane region" description="Helical" evidence="8">
    <location>
        <begin position="409"/>
        <end position="428"/>
    </location>
</feature>
<evidence type="ECO:0000256" key="8">
    <source>
        <dbReference type="SAM" id="Phobius"/>
    </source>
</evidence>
<feature type="transmembrane region" description="Helical" evidence="8">
    <location>
        <begin position="237"/>
        <end position="259"/>
    </location>
</feature>
<feature type="transmembrane region" description="Helical" evidence="8">
    <location>
        <begin position="520"/>
        <end position="538"/>
    </location>
</feature>
<feature type="transmembrane region" description="Helical" evidence="8">
    <location>
        <begin position="558"/>
        <end position="579"/>
    </location>
</feature>
<keyword evidence="6 8" id="KW-0472">Membrane</keyword>
<feature type="region of interest" description="Disordered" evidence="7">
    <location>
        <begin position="328"/>
        <end position="369"/>
    </location>
</feature>
<evidence type="ECO:0000313" key="10">
    <source>
        <dbReference type="Proteomes" id="UP000198406"/>
    </source>
</evidence>
<sequence>MSDIVYNCVDPDGGIRCAESCVSLDACNDCNCAFLDLSDTGGPWGDFMDVFFCLFPIIVLVITVTVPRFMLPTTVSLPLAAFLMFLVRLAYLGSDPLLTTASVILGLLEALTPLSIMAGAICLFETMESTLCLPFMMREIEALTEGHPIAELMLIFAFAYLVEGASGFGTPAALSAPMLVRRHYPAVESVVVVLIFNTFATVWGAVGTPLWFGFQSLEDGISSATFDELLLTISSKAAVALAASALVLMPLILTILVPWQHVLSNILFVYLSLLSTIGPSVALAHINYEFPSLIGGIVGCMLSAILVKYKVGMTHMDHSVAEEQEISFTPNPEAAEDTSNAGEEVTGTGNGESKGTETENVAPENAEGLHCEKTKKLMQRQLSRREETASFHDSLGPRKTYQEGYLTDVFLRTFPLWGVVLLLIATRVEQFGIKEHLISTEKYFSIHFGTLGTFRLSTSVVFEFRDIMTYPNLNWNYELFYVPFILPFILISLLTMLIFRKDLTSRPRDIAFVVLDRLKTPAIALFGALVLVQLMIQMEEVAPAFILGTVLSDWFQEAFVVISPLLGALGSFFSGSTTVSNLTFGSIQRIAAESIGTSSTTMLALQAVGGSAGNGICLNNIISACAVVGLNIGEGQLLLRTYKYVFATTTISTAIMLAFFFRF</sequence>
<dbReference type="Proteomes" id="UP000198406">
    <property type="component" value="Unassembled WGS sequence"/>
</dbReference>
<dbReference type="EMBL" id="BDSP01000218">
    <property type="protein sequence ID" value="GAX24879.1"/>
    <property type="molecule type" value="Genomic_DNA"/>
</dbReference>
<feature type="transmembrane region" description="Helical" evidence="8">
    <location>
        <begin position="75"/>
        <end position="91"/>
    </location>
</feature>
<feature type="transmembrane region" description="Helical" evidence="8">
    <location>
        <begin position="103"/>
        <end position="127"/>
    </location>
</feature>
<protein>
    <submittedName>
        <fullName evidence="9">Lactate permease</fullName>
    </submittedName>
</protein>
<gene>
    <name evidence="9" type="ORF">FisN_2Lh150</name>
</gene>
<evidence type="ECO:0000256" key="7">
    <source>
        <dbReference type="SAM" id="MobiDB-lite"/>
    </source>
</evidence>
<evidence type="ECO:0000256" key="2">
    <source>
        <dbReference type="ARBA" id="ARBA00022448"/>
    </source>
</evidence>
<feature type="transmembrane region" description="Helical" evidence="8">
    <location>
        <begin position="50"/>
        <end position="69"/>
    </location>
</feature>
<dbReference type="AlphaFoldDB" id="A0A1Z5KF66"/>
<keyword evidence="5 8" id="KW-1133">Transmembrane helix</keyword>
<feature type="transmembrane region" description="Helical" evidence="8">
    <location>
        <begin position="479"/>
        <end position="499"/>
    </location>
</feature>
<evidence type="ECO:0000256" key="1">
    <source>
        <dbReference type="ARBA" id="ARBA00004651"/>
    </source>
</evidence>
<accession>A0A1Z5KF66</accession>
<proteinExistence type="predicted"/>
<dbReference type="Pfam" id="PF02652">
    <property type="entry name" value="Lactate_perm"/>
    <property type="match status" value="2"/>
</dbReference>
<dbReference type="PANTHER" id="PTHR30003:SF0">
    <property type="entry name" value="GLYCOLATE PERMEASE GLCA-RELATED"/>
    <property type="match status" value="1"/>
</dbReference>
<feature type="transmembrane region" description="Helical" evidence="8">
    <location>
        <begin position="644"/>
        <end position="661"/>
    </location>
</feature>
<evidence type="ECO:0000256" key="3">
    <source>
        <dbReference type="ARBA" id="ARBA00022475"/>
    </source>
</evidence>
<feature type="transmembrane region" description="Helical" evidence="8">
    <location>
        <begin position="186"/>
        <end position="206"/>
    </location>
</feature>
<evidence type="ECO:0000313" key="9">
    <source>
        <dbReference type="EMBL" id="GAX24879.1"/>
    </source>
</evidence>
<keyword evidence="10" id="KW-1185">Reference proteome</keyword>
<keyword evidence="4 8" id="KW-0812">Transmembrane</keyword>
<evidence type="ECO:0000256" key="4">
    <source>
        <dbReference type="ARBA" id="ARBA00022692"/>
    </source>
</evidence>
<dbReference type="GO" id="GO:0015295">
    <property type="term" value="F:solute:proton symporter activity"/>
    <property type="evidence" value="ECO:0007669"/>
    <property type="project" value="TreeGrafter"/>
</dbReference>